<feature type="compositionally biased region" description="Low complexity" evidence="1">
    <location>
        <begin position="309"/>
        <end position="320"/>
    </location>
</feature>
<feature type="compositionally biased region" description="Low complexity" evidence="1">
    <location>
        <begin position="24"/>
        <end position="38"/>
    </location>
</feature>
<feature type="region of interest" description="Disordered" evidence="1">
    <location>
        <begin position="1"/>
        <end position="124"/>
    </location>
</feature>
<feature type="region of interest" description="Disordered" evidence="1">
    <location>
        <begin position="499"/>
        <end position="552"/>
    </location>
</feature>
<keyword evidence="3" id="KW-1185">Reference proteome</keyword>
<feature type="compositionally biased region" description="Polar residues" evidence="1">
    <location>
        <begin position="286"/>
        <end position="298"/>
    </location>
</feature>
<feature type="region of interest" description="Disordered" evidence="1">
    <location>
        <begin position="432"/>
        <end position="454"/>
    </location>
</feature>
<dbReference type="InParanoid" id="K9G4F1"/>
<dbReference type="EMBL" id="AKCT01000102">
    <property type="protein sequence ID" value="EKV16259.1"/>
    <property type="molecule type" value="Genomic_DNA"/>
</dbReference>
<accession>K9G4F1</accession>
<feature type="compositionally biased region" description="Basic and acidic residues" evidence="1">
    <location>
        <begin position="210"/>
        <end position="220"/>
    </location>
</feature>
<dbReference type="OrthoDB" id="5394108at2759"/>
<gene>
    <name evidence="2" type="ORF">PDIG_21310</name>
</gene>
<feature type="compositionally biased region" description="Acidic residues" evidence="1">
    <location>
        <begin position="85"/>
        <end position="97"/>
    </location>
</feature>
<feature type="compositionally biased region" description="Polar residues" evidence="1">
    <location>
        <begin position="504"/>
        <end position="513"/>
    </location>
</feature>
<dbReference type="Proteomes" id="UP000009882">
    <property type="component" value="Unassembled WGS sequence"/>
</dbReference>
<organism evidence="2 3">
    <name type="scientific">Penicillium digitatum (strain PHI26 / CECT 20796)</name>
    <name type="common">Green mold</name>
    <dbReference type="NCBI Taxonomy" id="1170229"/>
    <lineage>
        <taxon>Eukaryota</taxon>
        <taxon>Fungi</taxon>
        <taxon>Dikarya</taxon>
        <taxon>Ascomycota</taxon>
        <taxon>Pezizomycotina</taxon>
        <taxon>Eurotiomycetes</taxon>
        <taxon>Eurotiomycetidae</taxon>
        <taxon>Eurotiales</taxon>
        <taxon>Aspergillaceae</taxon>
        <taxon>Penicillium</taxon>
    </lineage>
</organism>
<evidence type="ECO:0000313" key="2">
    <source>
        <dbReference type="EMBL" id="EKV16259.1"/>
    </source>
</evidence>
<evidence type="ECO:0000313" key="3">
    <source>
        <dbReference type="Proteomes" id="UP000009882"/>
    </source>
</evidence>
<dbReference type="AlphaFoldDB" id="K9G4F1"/>
<feature type="compositionally biased region" description="Basic residues" evidence="1">
    <location>
        <begin position="58"/>
        <end position="74"/>
    </location>
</feature>
<name>K9G4F1_PEND2</name>
<dbReference type="eggNOG" id="ENOG502RNTZ">
    <property type="taxonomic scope" value="Eukaryota"/>
</dbReference>
<feature type="region of interest" description="Disordered" evidence="1">
    <location>
        <begin position="181"/>
        <end position="384"/>
    </location>
</feature>
<sequence>MRLRSNHVLPPISEYVPRRRRTTRSASAAATETAPETAPDVAQETVSETQSAAEKPAPKRKPAKRGGRKKKPAAKGKNAAAPTGEPEDAEAQAESQEDPVALIPSVEQPDTRTLPPKPLRDPPRMFRGHIITAFKWGSASELLKKEPEPTPSPPQTPVMHYAWPPGRFYDKFSRIPWSLPWSPPSPWRDWPRRPPVINTLDESPLTPTEEPSRKRNRLSEDEPSPSKRHKLALRTPTGFENRPRGSSRRTYADRARRREAERDGRIDRTIYRFPQLLAQQGEDARSGSSTLSASNANEETAPHDNRIVPLSSLPSELPPSQTQNRNRPVAEPQHPMGNEYSSVTTPSSAPPPKSSLMLSRSFESPTPRPRVAVPNSRLTASARAPRVDRNRYSYDLFPRGFDPELLARMRAGKSDPADIEPVTSEEQVRAIYEKESKKRKRSPSPDVIPHPPGCSYGFDPDYFIYDEDDEDLLTGEQELEDTTIKQATVCDVLNEEHVSKSVRQDTTAKQVTVSDVPEEGHVSKRVRQETTTKRAAPSDEPEEEHVSKSVQSEDIHLESFNDQGASQPIEYSSDELRKARKQAEQYKPKTPSRLRAAHRFSGSCNSFIDEDVLRRRKMRKTSLATACPTGDLSQIIWPETESWVECFGWHDPNLDKYRKRAYPICHKFPTPESFIDHQHGVFMSRLATRRAAQ</sequence>
<dbReference type="STRING" id="1170229.K9G4F1"/>
<protein>
    <submittedName>
        <fullName evidence="2">Uncharacterized protein</fullName>
    </submittedName>
</protein>
<dbReference type="OMA" id="RTIYRFP"/>
<proteinExistence type="predicted"/>
<feature type="compositionally biased region" description="Basic and acidic residues" evidence="1">
    <location>
        <begin position="518"/>
        <end position="532"/>
    </location>
</feature>
<reference evidence="3" key="1">
    <citation type="journal article" date="2012" name="BMC Genomics">
        <title>Genome sequence of the necrotrophic fungus Penicillium digitatum, the main postharvest pathogen of citrus.</title>
        <authorList>
            <person name="Marcet-Houben M."/>
            <person name="Ballester A.-R."/>
            <person name="de la Fuente B."/>
            <person name="Harries E."/>
            <person name="Marcos J.F."/>
            <person name="Gonzalez-Candelas L."/>
            <person name="Gabaldon T."/>
        </authorList>
    </citation>
    <scope>NUCLEOTIDE SEQUENCE [LARGE SCALE GENOMIC DNA]</scope>
    <source>
        <strain evidence="3">PHI26 / CECT 20796</strain>
    </source>
</reference>
<evidence type="ECO:0000256" key="1">
    <source>
        <dbReference type="SAM" id="MobiDB-lite"/>
    </source>
</evidence>
<dbReference type="HOGENOM" id="CLU_387826_0_0_1"/>
<comment type="caution">
    <text evidence="2">The sequence shown here is derived from an EMBL/GenBank/DDBJ whole genome shotgun (WGS) entry which is preliminary data.</text>
</comment>
<feature type="compositionally biased region" description="Basic and acidic residues" evidence="1">
    <location>
        <begin position="250"/>
        <end position="270"/>
    </location>
</feature>